<gene>
    <name evidence="1" type="ORF">J07HQW1_03584</name>
</gene>
<dbReference type="HOGENOM" id="CLU_2353171_0_0_2"/>
<dbReference type="STRING" id="1238424.J07HQW1_03584"/>
<reference evidence="1 2" key="1">
    <citation type="journal article" date="2013" name="PLoS ONE">
        <title>Assembly-driven community genomics of a hypersaline microbial ecosystem.</title>
        <authorList>
            <person name="Podell S."/>
            <person name="Ugalde J.A."/>
            <person name="Narasingarao P."/>
            <person name="Banfield J.F."/>
            <person name="Heidelberg K.B."/>
            <person name="Allen E.E."/>
        </authorList>
    </citation>
    <scope>NUCLEOTIDE SEQUENCE [LARGE SCALE GENOMIC DNA]</scope>
    <source>
        <strain evidence="2">J07HQW1</strain>
    </source>
</reference>
<dbReference type="EMBL" id="KE356560">
    <property type="protein sequence ID" value="ERG93520.1"/>
    <property type="molecule type" value="Genomic_DNA"/>
</dbReference>
<accession>U1N9Q2</accession>
<sequence>MQALNRLPHGAVRESKILVIPTISDFQTTLQSAPADIERGTGDSVFNTQSVLVWQRIANRFVTAVYVSVSLCAGYFQHCNSESLSLSLMLATHSLG</sequence>
<proteinExistence type="predicted"/>
<name>U1N9Q2_9EURY</name>
<evidence type="ECO:0000313" key="1">
    <source>
        <dbReference type="EMBL" id="ERG93520.1"/>
    </source>
</evidence>
<dbReference type="AlphaFoldDB" id="U1N9Q2"/>
<organism evidence="1 2">
    <name type="scientific">Haloquadratum walsbyi J07HQW1</name>
    <dbReference type="NCBI Taxonomy" id="1238424"/>
    <lineage>
        <taxon>Archaea</taxon>
        <taxon>Methanobacteriati</taxon>
        <taxon>Methanobacteriota</taxon>
        <taxon>Stenosarchaea group</taxon>
        <taxon>Halobacteria</taxon>
        <taxon>Halobacteriales</taxon>
        <taxon>Haloferacaceae</taxon>
        <taxon>Haloquadratum</taxon>
    </lineage>
</organism>
<dbReference type="Proteomes" id="UP000030649">
    <property type="component" value="Unassembled WGS sequence"/>
</dbReference>
<evidence type="ECO:0000313" key="2">
    <source>
        <dbReference type="Proteomes" id="UP000030649"/>
    </source>
</evidence>
<protein>
    <submittedName>
        <fullName evidence="1">Uncharacterized protein</fullName>
    </submittedName>
</protein>